<accession>A0ACA9NPN3</accession>
<protein>
    <submittedName>
        <fullName evidence="1">1819_t:CDS:1</fullName>
    </submittedName>
</protein>
<organism evidence="1 2">
    <name type="scientific">Scutellospora calospora</name>
    <dbReference type="NCBI Taxonomy" id="85575"/>
    <lineage>
        <taxon>Eukaryota</taxon>
        <taxon>Fungi</taxon>
        <taxon>Fungi incertae sedis</taxon>
        <taxon>Mucoromycota</taxon>
        <taxon>Glomeromycotina</taxon>
        <taxon>Glomeromycetes</taxon>
        <taxon>Diversisporales</taxon>
        <taxon>Gigasporaceae</taxon>
        <taxon>Scutellospora</taxon>
    </lineage>
</organism>
<keyword evidence="2" id="KW-1185">Reference proteome</keyword>
<gene>
    <name evidence="1" type="ORF">SCALOS_LOCUS9026</name>
</gene>
<dbReference type="EMBL" id="CAJVPM010026158">
    <property type="protein sequence ID" value="CAG8660915.1"/>
    <property type="molecule type" value="Genomic_DNA"/>
</dbReference>
<evidence type="ECO:0000313" key="1">
    <source>
        <dbReference type="EMBL" id="CAG8660915.1"/>
    </source>
</evidence>
<evidence type="ECO:0000313" key="2">
    <source>
        <dbReference type="Proteomes" id="UP000789860"/>
    </source>
</evidence>
<comment type="caution">
    <text evidence="1">The sequence shown here is derived from an EMBL/GenBank/DDBJ whole genome shotgun (WGS) entry which is preliminary data.</text>
</comment>
<name>A0ACA9NPN3_9GLOM</name>
<proteinExistence type="predicted"/>
<dbReference type="Proteomes" id="UP000789860">
    <property type="component" value="Unassembled WGS sequence"/>
</dbReference>
<reference evidence="1" key="1">
    <citation type="submission" date="2021-06" db="EMBL/GenBank/DDBJ databases">
        <authorList>
            <person name="Kallberg Y."/>
            <person name="Tangrot J."/>
            <person name="Rosling A."/>
        </authorList>
    </citation>
    <scope>NUCLEOTIDE SEQUENCE</scope>
    <source>
        <strain evidence="1">AU212A</strain>
    </source>
</reference>
<sequence>MSNKVITIGIGGASCSGKTTLAKWLLKILPNCTLFYQDDFFKLEKDLPIDPATKYLNWDCPEAINFSLFLSTLKNLHQVGSLPTSFKSNEVYNVYKDVESSGLDELVERLSLKINKVLSESVGCDDKNNEWYFILVDGFLLYYDPEVIKELDVKLFTKADREILKKRREERVRYITVEGYFEDPPNYFDKIVWPNYIQYHKHLLLKEQSSGLIDGEKNGWMAIEDFVVLDSNHDETFGGNLEKA</sequence>
<feature type="non-terminal residue" evidence="1">
    <location>
        <position position="244"/>
    </location>
</feature>